<dbReference type="GO" id="GO:0015421">
    <property type="term" value="F:ABC-type oligopeptide transporter activity"/>
    <property type="evidence" value="ECO:0007669"/>
    <property type="project" value="TreeGrafter"/>
</dbReference>
<protein>
    <submittedName>
        <fullName evidence="8">ABC-type multidrug transport system, ATPase and permease component</fullName>
    </submittedName>
</protein>
<dbReference type="STRING" id="589385.SAMN05421504_102671"/>
<dbReference type="SUPFAM" id="SSF90123">
    <property type="entry name" value="ABC transporter transmembrane region"/>
    <property type="match status" value="1"/>
</dbReference>
<dbReference type="Proteomes" id="UP000199515">
    <property type="component" value="Unassembled WGS sequence"/>
</dbReference>
<dbReference type="PROSITE" id="PS00211">
    <property type="entry name" value="ABC_TRANSPORTER_1"/>
    <property type="match status" value="1"/>
</dbReference>
<dbReference type="GO" id="GO:0005524">
    <property type="term" value="F:ATP binding"/>
    <property type="evidence" value="ECO:0007669"/>
    <property type="project" value="InterPro"/>
</dbReference>
<evidence type="ECO:0000256" key="5">
    <source>
        <dbReference type="SAM" id="Phobius"/>
    </source>
</evidence>
<dbReference type="CDD" id="cd07346">
    <property type="entry name" value="ABC_6TM_exporters"/>
    <property type="match status" value="1"/>
</dbReference>
<evidence type="ECO:0000259" key="6">
    <source>
        <dbReference type="PROSITE" id="PS50893"/>
    </source>
</evidence>
<keyword evidence="4 5" id="KW-0472">Membrane</keyword>
<feature type="transmembrane region" description="Helical" evidence="5">
    <location>
        <begin position="77"/>
        <end position="97"/>
    </location>
</feature>
<dbReference type="InterPro" id="IPR039421">
    <property type="entry name" value="Type_1_exporter"/>
</dbReference>
<dbReference type="Pfam" id="PF00664">
    <property type="entry name" value="ABC_membrane"/>
    <property type="match status" value="1"/>
</dbReference>
<feature type="transmembrane region" description="Helical" evidence="5">
    <location>
        <begin position="41"/>
        <end position="62"/>
    </location>
</feature>
<proteinExistence type="predicted"/>
<sequence length="550" mass="58083">MRLTSMIVLSATYSFPAIKLPARLTAGRYLLALLRARAKEAVAVALAAALWSLPAAVLPLVIGKGIEAITAKSWPDVWRWAIIAALLGVGQTVFGTITHFISYGNWLHGACTTQRLVTEHTAKLGASLRERTTTGNVVAIASSDINYIGNVFEVMGRVFGSVIAFVVIGIALLTNSVLLGVVALVGVPLAVLGIGPLLAPLQKRKAAQREDLTDVNALGADIVSGLRILRGVGGERQFLGRFREASQRVRRAGVEVGRSESLLAAAEIALPGLVTIAITWLGAQLALDGTITVGELVAFYGVSAYLVVPVMTATEAASSISGGLVSAKKVCGILALEPKLVDPAQPEKLPEGALDLFDSESGLTIEAGRLTVIDAGAAGEPLAERLSRFVDAAEGERVLIGGIEADRVTLTELRRRVVFAHNQDIWFSGILREQVTPPNPSEVGVAAALFAADAEDIVEALPNGVDELIGERGREVSGGQRQRLNLARALATDADVLLLDEPTSAVDAHTEARITERIAHLRQGKTTVVFAQSPLWTHVADRVISLKVPA</sequence>
<comment type="subcellular location">
    <subcellularLocation>
        <location evidence="1">Cell membrane</location>
        <topology evidence="1">Multi-pass membrane protein</topology>
    </subcellularLocation>
</comment>
<dbReference type="SUPFAM" id="SSF52540">
    <property type="entry name" value="P-loop containing nucleoside triphosphate hydrolases"/>
    <property type="match status" value="1"/>
</dbReference>
<keyword evidence="9" id="KW-1185">Reference proteome</keyword>
<dbReference type="EMBL" id="FNON01000002">
    <property type="protein sequence ID" value="SDX21035.1"/>
    <property type="molecule type" value="Genomic_DNA"/>
</dbReference>
<dbReference type="InterPro" id="IPR011527">
    <property type="entry name" value="ABC1_TM_dom"/>
</dbReference>
<organism evidence="8 9">
    <name type="scientific">Amycolatopsis xylanica</name>
    <dbReference type="NCBI Taxonomy" id="589385"/>
    <lineage>
        <taxon>Bacteria</taxon>
        <taxon>Bacillati</taxon>
        <taxon>Actinomycetota</taxon>
        <taxon>Actinomycetes</taxon>
        <taxon>Pseudonocardiales</taxon>
        <taxon>Pseudonocardiaceae</taxon>
        <taxon>Amycolatopsis</taxon>
    </lineage>
</organism>
<dbReference type="GO" id="GO:0016887">
    <property type="term" value="F:ATP hydrolysis activity"/>
    <property type="evidence" value="ECO:0007669"/>
    <property type="project" value="InterPro"/>
</dbReference>
<dbReference type="AlphaFoldDB" id="A0A1H2ZUK7"/>
<feature type="domain" description="ABC transmembrane type-1" evidence="7">
    <location>
        <begin position="42"/>
        <end position="322"/>
    </location>
</feature>
<gene>
    <name evidence="8" type="ORF">SAMN05421504_102671</name>
</gene>
<feature type="transmembrane region" description="Helical" evidence="5">
    <location>
        <begin position="154"/>
        <end position="173"/>
    </location>
</feature>
<dbReference type="Gene3D" id="1.20.1560.10">
    <property type="entry name" value="ABC transporter type 1, transmembrane domain"/>
    <property type="match status" value="1"/>
</dbReference>
<dbReference type="InterPro" id="IPR003439">
    <property type="entry name" value="ABC_transporter-like_ATP-bd"/>
</dbReference>
<evidence type="ECO:0000256" key="1">
    <source>
        <dbReference type="ARBA" id="ARBA00004651"/>
    </source>
</evidence>
<feature type="domain" description="ABC transporter" evidence="6">
    <location>
        <begin position="338"/>
        <end position="550"/>
    </location>
</feature>
<dbReference type="InterPro" id="IPR017871">
    <property type="entry name" value="ABC_transporter-like_CS"/>
</dbReference>
<dbReference type="Gene3D" id="3.40.50.300">
    <property type="entry name" value="P-loop containing nucleotide triphosphate hydrolases"/>
    <property type="match status" value="1"/>
</dbReference>
<name>A0A1H2ZUK7_9PSEU</name>
<dbReference type="PROSITE" id="PS50893">
    <property type="entry name" value="ABC_TRANSPORTER_2"/>
    <property type="match status" value="1"/>
</dbReference>
<accession>A0A1H2ZUK7</accession>
<feature type="transmembrane region" description="Helical" evidence="5">
    <location>
        <begin position="179"/>
        <end position="199"/>
    </location>
</feature>
<dbReference type="Pfam" id="PF00005">
    <property type="entry name" value="ABC_tran"/>
    <property type="match status" value="1"/>
</dbReference>
<dbReference type="PANTHER" id="PTHR43394:SF1">
    <property type="entry name" value="ATP-BINDING CASSETTE SUB-FAMILY B MEMBER 10, MITOCHONDRIAL"/>
    <property type="match status" value="1"/>
</dbReference>
<keyword evidence="2 5" id="KW-0812">Transmembrane</keyword>
<evidence type="ECO:0000313" key="9">
    <source>
        <dbReference type="Proteomes" id="UP000199515"/>
    </source>
</evidence>
<reference evidence="8 9" key="1">
    <citation type="submission" date="2016-10" db="EMBL/GenBank/DDBJ databases">
        <authorList>
            <person name="de Groot N.N."/>
        </authorList>
    </citation>
    <scope>NUCLEOTIDE SEQUENCE [LARGE SCALE GENOMIC DNA]</scope>
    <source>
        <strain evidence="8 9">CPCC 202699</strain>
    </source>
</reference>
<evidence type="ECO:0000313" key="8">
    <source>
        <dbReference type="EMBL" id="SDX21035.1"/>
    </source>
</evidence>
<keyword evidence="3 5" id="KW-1133">Transmembrane helix</keyword>
<evidence type="ECO:0000256" key="2">
    <source>
        <dbReference type="ARBA" id="ARBA00022692"/>
    </source>
</evidence>
<dbReference type="InterPro" id="IPR036640">
    <property type="entry name" value="ABC1_TM_sf"/>
</dbReference>
<evidence type="ECO:0000256" key="4">
    <source>
        <dbReference type="ARBA" id="ARBA00023136"/>
    </source>
</evidence>
<evidence type="ECO:0000259" key="7">
    <source>
        <dbReference type="PROSITE" id="PS50929"/>
    </source>
</evidence>
<dbReference type="InterPro" id="IPR027417">
    <property type="entry name" value="P-loop_NTPase"/>
</dbReference>
<evidence type="ECO:0000256" key="3">
    <source>
        <dbReference type="ARBA" id="ARBA00022989"/>
    </source>
</evidence>
<dbReference type="GO" id="GO:0005886">
    <property type="term" value="C:plasma membrane"/>
    <property type="evidence" value="ECO:0007669"/>
    <property type="project" value="UniProtKB-SubCell"/>
</dbReference>
<dbReference type="PROSITE" id="PS50929">
    <property type="entry name" value="ABC_TM1F"/>
    <property type="match status" value="1"/>
</dbReference>
<dbReference type="PANTHER" id="PTHR43394">
    <property type="entry name" value="ATP-DEPENDENT PERMEASE MDL1, MITOCHONDRIAL"/>
    <property type="match status" value="1"/>
</dbReference>